<proteinExistence type="predicted"/>
<accession>A0A0N4ZL98</accession>
<dbReference type="GO" id="GO:0008270">
    <property type="term" value="F:zinc ion binding"/>
    <property type="evidence" value="ECO:0007669"/>
    <property type="project" value="InterPro"/>
</dbReference>
<keyword evidence="1" id="KW-0245">EGF-like domain</keyword>
<dbReference type="SUPFAM" id="SSF49854">
    <property type="entry name" value="Spermadhesin, CUB domain"/>
    <property type="match status" value="1"/>
</dbReference>
<comment type="caution">
    <text evidence="8">Lacks conserved residue(s) required for the propagation of feature annotation.</text>
</comment>
<feature type="signal peptide" evidence="9">
    <location>
        <begin position="1"/>
        <end position="17"/>
    </location>
</feature>
<dbReference type="PROSITE" id="PS51864">
    <property type="entry name" value="ASTACIN"/>
    <property type="match status" value="1"/>
</dbReference>
<dbReference type="SUPFAM" id="SSF55486">
    <property type="entry name" value="Metalloproteases ('zincins'), catalytic domain"/>
    <property type="match status" value="1"/>
</dbReference>
<dbReference type="InterPro" id="IPR001506">
    <property type="entry name" value="Peptidase_M12A"/>
</dbReference>
<feature type="domain" description="Peptidase M12A" evidence="10">
    <location>
        <begin position="42"/>
        <end position="241"/>
    </location>
</feature>
<evidence type="ECO:0000259" key="10">
    <source>
        <dbReference type="PROSITE" id="PS51864"/>
    </source>
</evidence>
<keyword evidence="4 9" id="KW-0378">Hydrolase</keyword>
<keyword evidence="7" id="KW-1015">Disulfide bond</keyword>
<feature type="chain" id="PRO_5005733272" description="Metalloendopeptidase" evidence="9">
    <location>
        <begin position="18"/>
        <end position="397"/>
    </location>
</feature>
<dbReference type="Gene3D" id="2.60.120.290">
    <property type="entry name" value="Spermadhesin, CUB domain"/>
    <property type="match status" value="1"/>
</dbReference>
<evidence type="ECO:0000256" key="9">
    <source>
        <dbReference type="RuleBase" id="RU361183"/>
    </source>
</evidence>
<organism evidence="11 12">
    <name type="scientific">Parastrongyloides trichosuri</name>
    <name type="common">Possum-specific nematode worm</name>
    <dbReference type="NCBI Taxonomy" id="131310"/>
    <lineage>
        <taxon>Eukaryota</taxon>
        <taxon>Metazoa</taxon>
        <taxon>Ecdysozoa</taxon>
        <taxon>Nematoda</taxon>
        <taxon>Chromadorea</taxon>
        <taxon>Rhabditida</taxon>
        <taxon>Tylenchina</taxon>
        <taxon>Panagrolaimomorpha</taxon>
        <taxon>Strongyloidoidea</taxon>
        <taxon>Strongyloididae</taxon>
        <taxon>Parastrongyloides</taxon>
    </lineage>
</organism>
<name>A0A0N4ZL98_PARTI</name>
<feature type="active site" evidence="8">
    <location>
        <position position="138"/>
    </location>
</feature>
<keyword evidence="6 9" id="KW-0482">Metalloprotease</keyword>
<keyword evidence="5 9" id="KW-0862">Zinc</keyword>
<dbReference type="InterPro" id="IPR035914">
    <property type="entry name" value="Sperma_CUB_dom_sf"/>
</dbReference>
<dbReference type="PRINTS" id="PR00480">
    <property type="entry name" value="ASTACIN"/>
</dbReference>
<dbReference type="InterPro" id="IPR006026">
    <property type="entry name" value="Peptidase_Metallo"/>
</dbReference>
<dbReference type="Pfam" id="PF01400">
    <property type="entry name" value="Astacin"/>
    <property type="match status" value="1"/>
</dbReference>
<evidence type="ECO:0000256" key="5">
    <source>
        <dbReference type="ARBA" id="ARBA00022833"/>
    </source>
</evidence>
<dbReference type="PANTHER" id="PTHR10127">
    <property type="entry name" value="DISCOIDIN, CUB, EGF, LAMININ , AND ZINC METALLOPROTEASE DOMAIN CONTAINING"/>
    <property type="match status" value="1"/>
</dbReference>
<evidence type="ECO:0000256" key="2">
    <source>
        <dbReference type="ARBA" id="ARBA00022670"/>
    </source>
</evidence>
<reference evidence="12" key="1">
    <citation type="submission" date="2017-02" db="UniProtKB">
        <authorList>
            <consortium name="WormBaseParasite"/>
        </authorList>
    </citation>
    <scope>IDENTIFICATION</scope>
</reference>
<dbReference type="PANTHER" id="PTHR10127:SF780">
    <property type="entry name" value="METALLOENDOPEPTIDASE"/>
    <property type="match status" value="1"/>
</dbReference>
<protein>
    <recommendedName>
        <fullName evidence="9">Metalloendopeptidase</fullName>
        <ecNumber evidence="9">3.4.24.-</ecNumber>
    </recommendedName>
</protein>
<evidence type="ECO:0000256" key="3">
    <source>
        <dbReference type="ARBA" id="ARBA00022723"/>
    </source>
</evidence>
<evidence type="ECO:0000313" key="11">
    <source>
        <dbReference type="Proteomes" id="UP000038045"/>
    </source>
</evidence>
<dbReference type="GO" id="GO:0004222">
    <property type="term" value="F:metalloendopeptidase activity"/>
    <property type="evidence" value="ECO:0007669"/>
    <property type="project" value="UniProtKB-UniRule"/>
</dbReference>
<dbReference type="Proteomes" id="UP000038045">
    <property type="component" value="Unplaced"/>
</dbReference>
<evidence type="ECO:0000256" key="8">
    <source>
        <dbReference type="PROSITE-ProRule" id="PRU01211"/>
    </source>
</evidence>
<dbReference type="WBParaSite" id="PTRK_0000905250.1">
    <property type="protein sequence ID" value="PTRK_0000905250.1"/>
    <property type="gene ID" value="PTRK_0000905250"/>
</dbReference>
<dbReference type="EC" id="3.4.24.-" evidence="9"/>
<dbReference type="SMART" id="SM00235">
    <property type="entry name" value="ZnMc"/>
    <property type="match status" value="1"/>
</dbReference>
<dbReference type="GO" id="GO:0006508">
    <property type="term" value="P:proteolysis"/>
    <property type="evidence" value="ECO:0007669"/>
    <property type="project" value="UniProtKB-KW"/>
</dbReference>
<comment type="cofactor">
    <cofactor evidence="9">
        <name>Zn(2+)</name>
        <dbReference type="ChEBI" id="CHEBI:29105"/>
    </cofactor>
    <text evidence="9">Binds 1 zinc ion per subunit.</text>
</comment>
<evidence type="ECO:0000256" key="6">
    <source>
        <dbReference type="ARBA" id="ARBA00023049"/>
    </source>
</evidence>
<keyword evidence="11" id="KW-1185">Reference proteome</keyword>
<evidence type="ECO:0000256" key="7">
    <source>
        <dbReference type="ARBA" id="ARBA00023157"/>
    </source>
</evidence>
<evidence type="ECO:0000256" key="1">
    <source>
        <dbReference type="ARBA" id="ARBA00022536"/>
    </source>
</evidence>
<dbReference type="InterPro" id="IPR024079">
    <property type="entry name" value="MetalloPept_cat_dom_sf"/>
</dbReference>
<keyword evidence="2 9" id="KW-0645">Protease</keyword>
<evidence type="ECO:0000256" key="4">
    <source>
        <dbReference type="ARBA" id="ARBA00022801"/>
    </source>
</evidence>
<dbReference type="Gene3D" id="3.40.390.10">
    <property type="entry name" value="Collagenase (Catalytic Domain)"/>
    <property type="match status" value="1"/>
</dbReference>
<sequence>MIFLNFGILLLIQNILSLRISTTTASYADHTSFEHNSGRVKRAFRKDRLVNRWEFPIKYYVDEKNGLNGTKIEEALEEISNNTCITFQRQDKRIVNEPGINVVNAERCASFVGLLDPNASQELSLTEWCLDKGEVQREFSYALGFVSEVRRYDRDKYITIYEKNIDSRSKRLFKKYSKEELETYGVPYDLGSLLQFKIGEYRIPQSNYEMISNDPNYFKTIGQDSGLQFNDYKQLNLHYCNDTCKNKILEKDCQRGGYQDPKICSRCRCPRHFRGFYCDKKMKKLERCEKQYYKANDTIQYINQKGNMDCYYYITTDKNSKINITIVDSLLYKPIYSYTCPVGKGLEIKYRKNPTIMGAMFCSKNTNTKMTSESNDVSIHFAGQENDNFIKIAFVKA</sequence>
<evidence type="ECO:0000313" key="12">
    <source>
        <dbReference type="WBParaSite" id="PTRK_0000905250.1"/>
    </source>
</evidence>
<keyword evidence="3 9" id="KW-0479">Metal-binding</keyword>
<keyword evidence="9" id="KW-0732">Signal</keyword>
<dbReference type="AlphaFoldDB" id="A0A0N4ZL98"/>